<dbReference type="InterPro" id="IPR004385">
    <property type="entry name" value="NDP_pyrophosphatase"/>
</dbReference>
<proteinExistence type="predicted"/>
<dbReference type="RefSeq" id="WP_277278409.1">
    <property type="nucleotide sequence ID" value="NZ_JAROCY010000011.1"/>
</dbReference>
<name>A0ABT6CJL7_9SPHN</name>
<dbReference type="Gene3D" id="3.90.79.10">
    <property type="entry name" value="Nucleoside Triphosphate Pyrophosphohydrolase"/>
    <property type="match status" value="1"/>
</dbReference>
<comment type="subunit">
    <text evidence="2">Homodimer.</text>
</comment>
<accession>A0ABT6CJL7</accession>
<dbReference type="PANTHER" id="PTHR11839">
    <property type="entry name" value="UDP/ADP-SUGAR PYROPHOSPHATASE"/>
    <property type="match status" value="1"/>
</dbReference>
<dbReference type="InterPro" id="IPR015797">
    <property type="entry name" value="NUDIX_hydrolase-like_dom_sf"/>
</dbReference>
<evidence type="ECO:0000313" key="4">
    <source>
        <dbReference type="EMBL" id="MDF8334087.1"/>
    </source>
</evidence>
<dbReference type="SUPFAM" id="SSF55811">
    <property type="entry name" value="Nudix"/>
    <property type="match status" value="1"/>
</dbReference>
<dbReference type="EMBL" id="JAROCY010000011">
    <property type="protein sequence ID" value="MDF8334087.1"/>
    <property type="molecule type" value="Genomic_DNA"/>
</dbReference>
<reference evidence="4 5" key="1">
    <citation type="submission" date="2023-03" db="EMBL/GenBank/DDBJ databases">
        <title>Novosphingobium cyanobacteriorum sp. nov., isolated from a eutrophic reservoir during the Microcystis bloom period.</title>
        <authorList>
            <person name="Kang M."/>
            <person name="Le V."/>
            <person name="Ko S.-R."/>
            <person name="Lee S.-A."/>
            <person name="Ahn C.-Y."/>
        </authorList>
    </citation>
    <scope>NUCLEOTIDE SEQUENCE [LARGE SCALE GENOMIC DNA]</scope>
    <source>
        <strain evidence="4 5">HBC54</strain>
    </source>
</reference>
<protein>
    <submittedName>
        <fullName evidence="4">ADP-ribose pyrophosphatase</fullName>
    </submittedName>
</protein>
<evidence type="ECO:0000313" key="5">
    <source>
        <dbReference type="Proteomes" id="UP001222770"/>
    </source>
</evidence>
<evidence type="ECO:0000256" key="3">
    <source>
        <dbReference type="ARBA" id="ARBA00022801"/>
    </source>
</evidence>
<gene>
    <name evidence="4" type="ORF">POM99_12805</name>
</gene>
<sequence length="210" mass="22966">MLPPILRQDQDDMGASGRWGDFLMAEIVARKLVYDGWYRFWRLEVRLPDGVVVERHLLDNGQAVAVLPFDPVRRVCLLVSQPRAAVLAAGEAPLLEAIAGGLDGVAPEDRIREEALEEGGLRLGTLEPVANIWPIPPVSTERVALFLAEYESADRVGAGGGAEGEFEHITVHEVQLDALRAMAMAGELTDAKTLVLAQALQLRRPELFGR</sequence>
<dbReference type="Proteomes" id="UP001222770">
    <property type="component" value="Unassembled WGS sequence"/>
</dbReference>
<evidence type="ECO:0000256" key="1">
    <source>
        <dbReference type="ARBA" id="ARBA00001946"/>
    </source>
</evidence>
<evidence type="ECO:0000256" key="2">
    <source>
        <dbReference type="ARBA" id="ARBA00011738"/>
    </source>
</evidence>
<organism evidence="4 5">
    <name type="scientific">Novosphingobium cyanobacteriorum</name>
    <dbReference type="NCBI Taxonomy" id="3024215"/>
    <lineage>
        <taxon>Bacteria</taxon>
        <taxon>Pseudomonadati</taxon>
        <taxon>Pseudomonadota</taxon>
        <taxon>Alphaproteobacteria</taxon>
        <taxon>Sphingomonadales</taxon>
        <taxon>Sphingomonadaceae</taxon>
        <taxon>Novosphingobium</taxon>
    </lineage>
</organism>
<keyword evidence="3" id="KW-0378">Hydrolase</keyword>
<dbReference type="NCBIfam" id="TIGR00052">
    <property type="entry name" value="nudix-type nucleoside diphosphatase, YffH/AdpP family"/>
    <property type="match status" value="1"/>
</dbReference>
<keyword evidence="5" id="KW-1185">Reference proteome</keyword>
<dbReference type="PANTHER" id="PTHR11839:SF18">
    <property type="entry name" value="NUDIX HYDROLASE DOMAIN-CONTAINING PROTEIN"/>
    <property type="match status" value="1"/>
</dbReference>
<comment type="caution">
    <text evidence="4">The sequence shown here is derived from an EMBL/GenBank/DDBJ whole genome shotgun (WGS) entry which is preliminary data.</text>
</comment>
<comment type="cofactor">
    <cofactor evidence="1">
        <name>Mg(2+)</name>
        <dbReference type="ChEBI" id="CHEBI:18420"/>
    </cofactor>
</comment>